<accession>A0A5B8W1Q1</accession>
<dbReference type="AlphaFoldDB" id="A0A5B8W1Q1"/>
<dbReference type="InterPro" id="IPR036291">
    <property type="entry name" value="NAD(P)-bd_dom_sf"/>
</dbReference>
<dbReference type="InterPro" id="IPR051604">
    <property type="entry name" value="Ergot_Alk_Oxidoreductase"/>
</dbReference>
<feature type="domain" description="NmrA-like" evidence="1">
    <location>
        <begin position="2"/>
        <end position="253"/>
    </location>
</feature>
<proteinExistence type="predicted"/>
<protein>
    <submittedName>
        <fullName evidence="2">NAD-dependent epimerase/dehydratase family protein</fullName>
    </submittedName>
</protein>
<reference evidence="2 3" key="1">
    <citation type="journal article" date="2013" name="J. Microbiol.">
        <title>Mucilaginibacter ginsenosidivorax sp. nov., with ginsenoside converting activity isolated from sediment.</title>
        <authorList>
            <person name="Kim J.K."/>
            <person name="Choi T.E."/>
            <person name="Liu Q.M."/>
            <person name="Park H.Y."/>
            <person name="Yi T.H."/>
            <person name="Yoon M.H."/>
            <person name="Kim S.C."/>
            <person name="Im W.T."/>
        </authorList>
    </citation>
    <scope>NUCLEOTIDE SEQUENCE [LARGE SCALE GENOMIC DNA]</scope>
    <source>
        <strain evidence="2 3">KHI28</strain>
    </source>
</reference>
<dbReference type="RefSeq" id="WP_147053935.1">
    <property type="nucleotide sequence ID" value="NZ_CP042437.1"/>
</dbReference>
<evidence type="ECO:0000313" key="3">
    <source>
        <dbReference type="Proteomes" id="UP000321362"/>
    </source>
</evidence>
<dbReference type="Gene3D" id="3.40.50.720">
    <property type="entry name" value="NAD(P)-binding Rossmann-like Domain"/>
    <property type="match status" value="1"/>
</dbReference>
<dbReference type="EMBL" id="CP042437">
    <property type="protein sequence ID" value="QEC76766.1"/>
    <property type="molecule type" value="Genomic_DNA"/>
</dbReference>
<name>A0A5B8W1Q1_9SPHI</name>
<dbReference type="Proteomes" id="UP000321362">
    <property type="component" value="Chromosome"/>
</dbReference>
<sequence>MKIIITGSLGNISKPLTEKLVHNGHQVTVISTRPERQAEIENIGAQAAIGSMEDVDFLTATFATADAVYCMESLAPNAFFDKDLDVSAAIIQICKNYQKAIQESGVKKVIHLSSIGAHTDKGVGLLAFHYQAEQIFNELDDDVSIKFMRPVGFYYNMLAFIPTIKAQGTIVSNYGGDNKEPWVSPLDIASVIAQEFEKPFEGRTVRYIASDEVAPNEVAAVLGQAVGKPDLQWTAIPDEAFLNRLVSFGMNPQTARGFTEMNAARLNGILYEDYYKHRPELGPHKLNDYAKEFAAIYHQQ</sequence>
<evidence type="ECO:0000259" key="1">
    <source>
        <dbReference type="Pfam" id="PF05368"/>
    </source>
</evidence>
<keyword evidence="3" id="KW-1185">Reference proteome</keyword>
<dbReference type="Pfam" id="PF05368">
    <property type="entry name" value="NmrA"/>
    <property type="match status" value="1"/>
</dbReference>
<evidence type="ECO:0000313" key="2">
    <source>
        <dbReference type="EMBL" id="QEC76766.1"/>
    </source>
</evidence>
<dbReference type="KEGG" id="mgk:FSB76_12710"/>
<dbReference type="PANTHER" id="PTHR43162:SF1">
    <property type="entry name" value="PRESTALK A DIFFERENTIATION PROTEIN A"/>
    <property type="match status" value="1"/>
</dbReference>
<gene>
    <name evidence="2" type="ORF">FSB76_12710</name>
</gene>
<organism evidence="2 3">
    <name type="scientific">Mucilaginibacter ginsenosidivorax</name>
    <dbReference type="NCBI Taxonomy" id="862126"/>
    <lineage>
        <taxon>Bacteria</taxon>
        <taxon>Pseudomonadati</taxon>
        <taxon>Bacteroidota</taxon>
        <taxon>Sphingobacteriia</taxon>
        <taxon>Sphingobacteriales</taxon>
        <taxon>Sphingobacteriaceae</taxon>
        <taxon>Mucilaginibacter</taxon>
    </lineage>
</organism>
<dbReference type="Gene3D" id="3.90.25.10">
    <property type="entry name" value="UDP-galactose 4-epimerase, domain 1"/>
    <property type="match status" value="1"/>
</dbReference>
<dbReference type="SUPFAM" id="SSF51735">
    <property type="entry name" value="NAD(P)-binding Rossmann-fold domains"/>
    <property type="match status" value="1"/>
</dbReference>
<dbReference type="OrthoDB" id="2149806at2"/>
<dbReference type="InterPro" id="IPR008030">
    <property type="entry name" value="NmrA-like"/>
</dbReference>
<dbReference type="PANTHER" id="PTHR43162">
    <property type="match status" value="1"/>
</dbReference>